<dbReference type="PANTHER" id="PTHR34068">
    <property type="entry name" value="UPF0145 PROTEIN YBJQ"/>
    <property type="match status" value="1"/>
</dbReference>
<dbReference type="InterPro" id="IPR035439">
    <property type="entry name" value="UPF0145_dom_sf"/>
</dbReference>
<dbReference type="Proteomes" id="UP001589536">
    <property type="component" value="Unassembled WGS sequence"/>
</dbReference>
<dbReference type="Pfam" id="PF01906">
    <property type="entry name" value="YbjQ_1"/>
    <property type="match status" value="1"/>
</dbReference>
<dbReference type="InterPro" id="IPR002765">
    <property type="entry name" value="UPF0145_YbjQ-like"/>
</dbReference>
<comment type="similarity">
    <text evidence="1 2">Belongs to the UPF0145 family.</text>
</comment>
<dbReference type="PANTHER" id="PTHR34068:SF2">
    <property type="entry name" value="UPF0145 PROTEIN SCO3412"/>
    <property type="match status" value="1"/>
</dbReference>
<proteinExistence type="inferred from homology"/>
<accession>A0ABV5UKL3</accession>
<feature type="region of interest" description="Disordered" evidence="3">
    <location>
        <begin position="127"/>
        <end position="158"/>
    </location>
</feature>
<dbReference type="EMBL" id="JBHMBH010000008">
    <property type="protein sequence ID" value="MFB9713069.1"/>
    <property type="molecule type" value="Genomic_DNA"/>
</dbReference>
<dbReference type="Gene3D" id="3.30.110.70">
    <property type="entry name" value="Hypothetical protein apc22750. Chain B"/>
    <property type="match status" value="1"/>
</dbReference>
<evidence type="ECO:0000313" key="5">
    <source>
        <dbReference type="Proteomes" id="UP001589536"/>
    </source>
</evidence>
<dbReference type="RefSeq" id="WP_345047906.1">
    <property type="nucleotide sequence ID" value="NZ_BAABED010000001.1"/>
</dbReference>
<protein>
    <recommendedName>
        <fullName evidence="2">UPF0145 protein ACFFPI_02725</fullName>
    </recommendedName>
</protein>
<evidence type="ECO:0000256" key="2">
    <source>
        <dbReference type="HAMAP-Rule" id="MF_00338"/>
    </source>
</evidence>
<sequence length="158" mass="16697">MLIVTSNKIPGHRIDAVFGEVMGLTVRSRDIGAQVLAGFRSLGGGELPEMTKALYESRQEVMARMVNEAQQRGANAIVAMRFDTSEMGGNWTEVCAYGTAVFAIPLAEGEPGATGQSIYLTSAAAQQCTTPATAPGQTAPPAPGQFPDSHSPQRPFQQ</sequence>
<feature type="compositionally biased region" description="Low complexity" evidence="3">
    <location>
        <begin position="127"/>
        <end position="137"/>
    </location>
</feature>
<comment type="caution">
    <text evidence="4">The sequence shown here is derived from an EMBL/GenBank/DDBJ whole genome shotgun (WGS) entry which is preliminary data.</text>
</comment>
<evidence type="ECO:0000313" key="4">
    <source>
        <dbReference type="EMBL" id="MFB9713069.1"/>
    </source>
</evidence>
<organism evidence="4 5">
    <name type="scientific">Arthrobacter methylotrophus</name>
    <dbReference type="NCBI Taxonomy" id="121291"/>
    <lineage>
        <taxon>Bacteria</taxon>
        <taxon>Bacillati</taxon>
        <taxon>Actinomycetota</taxon>
        <taxon>Actinomycetes</taxon>
        <taxon>Micrococcales</taxon>
        <taxon>Micrococcaceae</taxon>
        <taxon>Arthrobacter</taxon>
    </lineage>
</organism>
<keyword evidence="5" id="KW-1185">Reference proteome</keyword>
<feature type="compositionally biased region" description="Polar residues" evidence="3">
    <location>
        <begin position="148"/>
        <end position="158"/>
    </location>
</feature>
<evidence type="ECO:0000256" key="3">
    <source>
        <dbReference type="SAM" id="MobiDB-lite"/>
    </source>
</evidence>
<dbReference type="HAMAP" id="MF_00338">
    <property type="entry name" value="UPF0145"/>
    <property type="match status" value="1"/>
</dbReference>
<name>A0ABV5UKL3_9MICC</name>
<dbReference type="SUPFAM" id="SSF117782">
    <property type="entry name" value="YbjQ-like"/>
    <property type="match status" value="1"/>
</dbReference>
<reference evidence="4 5" key="1">
    <citation type="submission" date="2024-09" db="EMBL/GenBank/DDBJ databases">
        <authorList>
            <person name="Sun Q."/>
            <person name="Mori K."/>
        </authorList>
    </citation>
    <scope>NUCLEOTIDE SEQUENCE [LARGE SCALE GENOMIC DNA]</scope>
    <source>
        <strain evidence="4 5">JCM 13519</strain>
    </source>
</reference>
<evidence type="ECO:0000256" key="1">
    <source>
        <dbReference type="ARBA" id="ARBA00010751"/>
    </source>
</evidence>
<gene>
    <name evidence="4" type="ORF">ACFFPI_02725</name>
</gene>